<dbReference type="Proteomes" id="UP000299102">
    <property type="component" value="Unassembled WGS sequence"/>
</dbReference>
<feature type="compositionally biased region" description="Basic residues" evidence="1">
    <location>
        <begin position="129"/>
        <end position="144"/>
    </location>
</feature>
<dbReference type="AlphaFoldDB" id="A0A4C1WPU6"/>
<evidence type="ECO:0000313" key="2">
    <source>
        <dbReference type="EMBL" id="GBP53023.1"/>
    </source>
</evidence>
<evidence type="ECO:0000256" key="1">
    <source>
        <dbReference type="SAM" id="MobiDB-lite"/>
    </source>
</evidence>
<evidence type="ECO:0000313" key="3">
    <source>
        <dbReference type="Proteomes" id="UP000299102"/>
    </source>
</evidence>
<feature type="region of interest" description="Disordered" evidence="1">
    <location>
        <begin position="59"/>
        <end position="167"/>
    </location>
</feature>
<accession>A0A4C1WPU6</accession>
<feature type="compositionally biased region" description="Low complexity" evidence="1">
    <location>
        <begin position="70"/>
        <end position="83"/>
    </location>
</feature>
<reference evidence="2 3" key="1">
    <citation type="journal article" date="2019" name="Commun. Biol.">
        <title>The bagworm genome reveals a unique fibroin gene that provides high tensile strength.</title>
        <authorList>
            <person name="Kono N."/>
            <person name="Nakamura H."/>
            <person name="Ohtoshi R."/>
            <person name="Tomita M."/>
            <person name="Numata K."/>
            <person name="Arakawa K."/>
        </authorList>
    </citation>
    <scope>NUCLEOTIDE SEQUENCE [LARGE SCALE GENOMIC DNA]</scope>
</reference>
<name>A0A4C1WPU6_EUMVA</name>
<dbReference type="EMBL" id="BGZK01000614">
    <property type="protein sequence ID" value="GBP53023.1"/>
    <property type="molecule type" value="Genomic_DNA"/>
</dbReference>
<protein>
    <submittedName>
        <fullName evidence="2">Uncharacterized protein</fullName>
    </submittedName>
</protein>
<organism evidence="2 3">
    <name type="scientific">Eumeta variegata</name>
    <name type="common">Bagworm moth</name>
    <name type="synonym">Eumeta japonica</name>
    <dbReference type="NCBI Taxonomy" id="151549"/>
    <lineage>
        <taxon>Eukaryota</taxon>
        <taxon>Metazoa</taxon>
        <taxon>Ecdysozoa</taxon>
        <taxon>Arthropoda</taxon>
        <taxon>Hexapoda</taxon>
        <taxon>Insecta</taxon>
        <taxon>Pterygota</taxon>
        <taxon>Neoptera</taxon>
        <taxon>Endopterygota</taxon>
        <taxon>Lepidoptera</taxon>
        <taxon>Glossata</taxon>
        <taxon>Ditrysia</taxon>
        <taxon>Tineoidea</taxon>
        <taxon>Psychidae</taxon>
        <taxon>Oiketicinae</taxon>
        <taxon>Eumeta</taxon>
    </lineage>
</organism>
<gene>
    <name evidence="2" type="ORF">EVAR_80985_1</name>
</gene>
<feature type="compositionally biased region" description="Polar residues" evidence="1">
    <location>
        <begin position="101"/>
        <end position="110"/>
    </location>
</feature>
<sequence>MFGSRSCTSGPEAVSYFRTHAVSLRALALPRPLWRVATVNKGFTVPSEQLAQLGQIDNQATSRHQKPLQSEGAESSGNSSETSLTPIPIRGKRKATAALSDDSNSESTLMGSDEEEENDSIIPFTKVTKNGRKNTNKTRRHPSKANHISSESDMEVDTKKTLSRNLNKEPNLLAKQLTVQTLLRLVHRQPK</sequence>
<proteinExistence type="predicted"/>
<comment type="caution">
    <text evidence="2">The sequence shown here is derived from an EMBL/GenBank/DDBJ whole genome shotgun (WGS) entry which is preliminary data.</text>
</comment>
<keyword evidence="3" id="KW-1185">Reference proteome</keyword>